<feature type="chain" id="PRO_5016485992" description="Peptidyl-prolyl cis-trans isomerase" evidence="4">
    <location>
        <begin position="21"/>
        <end position="289"/>
    </location>
</feature>
<feature type="domain" description="PPIase cyclophilin-type" evidence="5">
    <location>
        <begin position="26"/>
        <end position="268"/>
    </location>
</feature>
<evidence type="ECO:0000256" key="3">
    <source>
        <dbReference type="ARBA" id="ARBA00023235"/>
    </source>
</evidence>
<dbReference type="EC" id="5.2.1.8" evidence="4"/>
<keyword evidence="3 4" id="KW-0413">Isomerase</keyword>
<dbReference type="RefSeq" id="WP_112749509.1">
    <property type="nucleotide sequence ID" value="NZ_QMFY01000018.1"/>
</dbReference>
<evidence type="ECO:0000256" key="4">
    <source>
        <dbReference type="RuleBase" id="RU363019"/>
    </source>
</evidence>
<dbReference type="Pfam" id="PF00160">
    <property type="entry name" value="Pro_isomerase"/>
    <property type="match status" value="2"/>
</dbReference>
<comment type="similarity">
    <text evidence="1 4">Belongs to the cyclophilin-type PPIase family.</text>
</comment>
<reference evidence="6 7" key="1">
    <citation type="submission" date="2018-06" db="EMBL/GenBank/DDBJ databases">
        <title>Chryseolinea flavus sp. nov., a member of the phylum Bacteroidetes isolated from soil.</title>
        <authorList>
            <person name="Li Y."/>
            <person name="Wang J."/>
        </authorList>
    </citation>
    <scope>NUCLEOTIDE SEQUENCE [LARGE SCALE GENOMIC DNA]</scope>
    <source>
        <strain evidence="6 7">SDU1-6</strain>
    </source>
</reference>
<keyword evidence="4" id="KW-0732">Signal</keyword>
<feature type="signal peptide" evidence="4">
    <location>
        <begin position="1"/>
        <end position="20"/>
    </location>
</feature>
<dbReference type="PROSITE" id="PS50072">
    <property type="entry name" value="CSA_PPIASE_2"/>
    <property type="match status" value="1"/>
</dbReference>
<evidence type="ECO:0000313" key="6">
    <source>
        <dbReference type="EMBL" id="RAV98424.1"/>
    </source>
</evidence>
<proteinExistence type="inferred from homology"/>
<evidence type="ECO:0000256" key="1">
    <source>
        <dbReference type="ARBA" id="ARBA00007365"/>
    </source>
</evidence>
<comment type="function">
    <text evidence="4">PPIases accelerate the folding of proteins. It catalyzes the cis-trans isomerization of proline imidic peptide bonds in oligopeptides.</text>
</comment>
<dbReference type="Gene3D" id="2.40.100.10">
    <property type="entry name" value="Cyclophilin-like"/>
    <property type="match status" value="1"/>
</dbReference>
<evidence type="ECO:0000259" key="5">
    <source>
        <dbReference type="PROSITE" id="PS50072"/>
    </source>
</evidence>
<dbReference type="EMBL" id="QMFY01000018">
    <property type="protein sequence ID" value="RAV98424.1"/>
    <property type="molecule type" value="Genomic_DNA"/>
</dbReference>
<accession>A0A364XW58</accession>
<dbReference type="PRINTS" id="PR00153">
    <property type="entry name" value="CSAPPISMRASE"/>
</dbReference>
<protein>
    <recommendedName>
        <fullName evidence="4">Peptidyl-prolyl cis-trans isomerase</fullName>
        <shortName evidence="4">PPIase</shortName>
        <ecNumber evidence="4">5.2.1.8</ecNumber>
    </recommendedName>
</protein>
<gene>
    <name evidence="6" type="ORF">DQQ10_24170</name>
</gene>
<dbReference type="GO" id="GO:0006457">
    <property type="term" value="P:protein folding"/>
    <property type="evidence" value="ECO:0007669"/>
    <property type="project" value="InterPro"/>
</dbReference>
<keyword evidence="2 4" id="KW-0697">Rotamase</keyword>
<organism evidence="6 7">
    <name type="scientific">Pseudochryseolinea flava</name>
    <dbReference type="NCBI Taxonomy" id="2059302"/>
    <lineage>
        <taxon>Bacteria</taxon>
        <taxon>Pseudomonadati</taxon>
        <taxon>Bacteroidota</taxon>
        <taxon>Cytophagia</taxon>
        <taxon>Cytophagales</taxon>
        <taxon>Fulvivirgaceae</taxon>
        <taxon>Pseudochryseolinea</taxon>
    </lineage>
</organism>
<comment type="caution">
    <text evidence="6">The sequence shown here is derived from an EMBL/GenBank/DDBJ whole genome shotgun (WGS) entry which is preliminary data.</text>
</comment>
<keyword evidence="7" id="KW-1185">Reference proteome</keyword>
<evidence type="ECO:0000313" key="7">
    <source>
        <dbReference type="Proteomes" id="UP000251889"/>
    </source>
</evidence>
<comment type="catalytic activity">
    <reaction evidence="4">
        <text>[protein]-peptidylproline (omega=180) = [protein]-peptidylproline (omega=0)</text>
        <dbReference type="Rhea" id="RHEA:16237"/>
        <dbReference type="Rhea" id="RHEA-COMP:10747"/>
        <dbReference type="Rhea" id="RHEA-COMP:10748"/>
        <dbReference type="ChEBI" id="CHEBI:83833"/>
        <dbReference type="ChEBI" id="CHEBI:83834"/>
        <dbReference type="EC" id="5.2.1.8"/>
    </reaction>
</comment>
<evidence type="ECO:0000256" key="2">
    <source>
        <dbReference type="ARBA" id="ARBA00023110"/>
    </source>
</evidence>
<sequence>MKRILSITLLSISLLMTSCAQDKDYVVTIKTEYGDMVAILYNETPLHKANFLKLAKEHFYDSLLFHRVIDGFMIQGGDPDSKNAPAGKMLGQGGPGYTVPAEINAKYFHEKGALSAARLGDNMNPSKASSGSQFYIVQGGPVNTAQLKIDPIKFNEMMGTFFNNPANSTYRDSLMGFAQKNDREGYEKCLMDIKVIAEKETGIKAERDISPEKEKAYGSVGGTPQLDDQYTVFGKVIKGLDVIDKIAKVQKDRSDRPVKDVRMTVSVEEVSVSEIEKLYGYKVEPAPKK</sequence>
<dbReference type="InterPro" id="IPR044666">
    <property type="entry name" value="Cyclophilin_A-like"/>
</dbReference>
<dbReference type="GO" id="GO:0003755">
    <property type="term" value="F:peptidyl-prolyl cis-trans isomerase activity"/>
    <property type="evidence" value="ECO:0007669"/>
    <property type="project" value="UniProtKB-UniRule"/>
</dbReference>
<dbReference type="InterPro" id="IPR002130">
    <property type="entry name" value="Cyclophilin-type_PPIase_dom"/>
</dbReference>
<dbReference type="AlphaFoldDB" id="A0A364XW58"/>
<dbReference type="PANTHER" id="PTHR45625">
    <property type="entry name" value="PEPTIDYL-PROLYL CIS-TRANS ISOMERASE-RELATED"/>
    <property type="match status" value="1"/>
</dbReference>
<dbReference type="OrthoDB" id="9807797at2"/>
<dbReference type="InterPro" id="IPR020892">
    <property type="entry name" value="Cyclophilin-type_PPIase_CS"/>
</dbReference>
<dbReference type="InterPro" id="IPR029000">
    <property type="entry name" value="Cyclophilin-like_dom_sf"/>
</dbReference>
<name>A0A364XW58_9BACT</name>
<dbReference type="PROSITE" id="PS00170">
    <property type="entry name" value="CSA_PPIASE_1"/>
    <property type="match status" value="1"/>
</dbReference>
<dbReference type="SUPFAM" id="SSF50891">
    <property type="entry name" value="Cyclophilin-like"/>
    <property type="match status" value="1"/>
</dbReference>
<dbReference type="Proteomes" id="UP000251889">
    <property type="component" value="Unassembled WGS sequence"/>
</dbReference>
<dbReference type="PANTHER" id="PTHR45625:SF4">
    <property type="entry name" value="PEPTIDYLPROLYL ISOMERASE DOMAIN AND WD REPEAT-CONTAINING PROTEIN 1"/>
    <property type="match status" value="1"/>
</dbReference>
<dbReference type="CDD" id="cd00317">
    <property type="entry name" value="cyclophilin"/>
    <property type="match status" value="1"/>
</dbReference>
<dbReference type="PROSITE" id="PS51257">
    <property type="entry name" value="PROKAR_LIPOPROTEIN"/>
    <property type="match status" value="1"/>
</dbReference>